<evidence type="ECO:0000259" key="1">
    <source>
        <dbReference type="SMART" id="SM00156"/>
    </source>
</evidence>
<dbReference type="VEuPathDB" id="MicrosporidiaDB:HERIO_1290"/>
<dbReference type="SUPFAM" id="SSF56300">
    <property type="entry name" value="Metallo-dependent phosphatases"/>
    <property type="match status" value="1"/>
</dbReference>
<name>A0A1X0QIL6_9MICR</name>
<dbReference type="Pfam" id="PF00149">
    <property type="entry name" value="Metallophos"/>
    <property type="match status" value="1"/>
</dbReference>
<feature type="domain" description="Serine/threonine specific protein phosphatases" evidence="1">
    <location>
        <begin position="47"/>
        <end position="297"/>
    </location>
</feature>
<comment type="caution">
    <text evidence="2">The sequence shown here is derived from an EMBL/GenBank/DDBJ whole genome shotgun (WGS) entry which is preliminary data.</text>
</comment>
<dbReference type="PANTHER" id="PTHR45673">
    <property type="entry name" value="SERINE/THREONINE-PROTEIN PHOSPHATASE 2B CATALYTIC SUBUNIT 1-RELATED"/>
    <property type="match status" value="1"/>
</dbReference>
<dbReference type="GO" id="GO:0097720">
    <property type="term" value="P:calcineurin-mediated signaling"/>
    <property type="evidence" value="ECO:0007669"/>
    <property type="project" value="InterPro"/>
</dbReference>
<evidence type="ECO:0000313" key="3">
    <source>
        <dbReference type="Proteomes" id="UP000192501"/>
    </source>
</evidence>
<reference evidence="2 3" key="1">
    <citation type="journal article" date="2017" name="Environ. Microbiol.">
        <title>Decay of the glycolytic pathway and adaptation to intranuclear parasitism within Enterocytozoonidae microsporidia.</title>
        <authorList>
            <person name="Wiredu Boakye D."/>
            <person name="Jaroenlak P."/>
            <person name="Prachumwat A."/>
            <person name="Williams T.A."/>
            <person name="Bateman K.S."/>
            <person name="Itsathitphaisarn O."/>
            <person name="Sritunyalucksana K."/>
            <person name="Paszkiewicz K.H."/>
            <person name="Moore K.A."/>
            <person name="Stentiford G.D."/>
            <person name="Williams B.A."/>
        </authorList>
    </citation>
    <scope>NUCLEOTIDE SEQUENCE [LARGE SCALE GENOMIC DNA]</scope>
    <source>
        <strain evidence="3">canceri</strain>
    </source>
</reference>
<dbReference type="AlphaFoldDB" id="A0A1X0QIL6"/>
<dbReference type="GO" id="GO:0033192">
    <property type="term" value="F:calmodulin-dependent protein phosphatase activity"/>
    <property type="evidence" value="ECO:0007669"/>
    <property type="project" value="InterPro"/>
</dbReference>
<accession>A0A1X0QIL6</accession>
<sequence length="454" mass="52992">MFKRSKKIEANMQHTAHKVDDKCLLDQKSLYLDYKVVIEHFNNHGVLTEIQAAKIIRDAHKILLYEPNVISINNGSYIAGELKGNYTEFITFIEKFNLNKLSNSTTDLNKATNYLLANTIIFTGNYINEGYFSTEILLTLLLLKCHFPKNIILLRGAEESYCKYLRGNFKTECLKKYNMSLFNLFIELFYTLPICAIIQNEAFVSHAGIPNVEYSLKQIKTCNRFKQRPLKEMSHAFVRMGFEETKPFLKKLNLVCSIKCYNSRSGKIKQINENIKEYDTVELSSLQTNFIYYDHLKITKIKIDQKEDPYVLPEYRSIFYYSLPFIKSNVKQFLEETNHLKDLQILNRSKSSFNLNIDSKLPNKNNKDNILHMPITTKSREKRSISKLGLIEAKSEFLQSLSEMSLGDYCPIVDSEGIKIVDENYLLFTEKVKERLKKKGIKEATSKRKRFFIF</sequence>
<dbReference type="InterPro" id="IPR029052">
    <property type="entry name" value="Metallo-depent_PP-like"/>
</dbReference>
<dbReference type="InterPro" id="IPR004843">
    <property type="entry name" value="Calcineurin-like_PHP"/>
</dbReference>
<organism evidence="2 3">
    <name type="scientific">Hepatospora eriocheir</name>
    <dbReference type="NCBI Taxonomy" id="1081669"/>
    <lineage>
        <taxon>Eukaryota</taxon>
        <taxon>Fungi</taxon>
        <taxon>Fungi incertae sedis</taxon>
        <taxon>Microsporidia</taxon>
        <taxon>Hepatosporidae</taxon>
        <taxon>Hepatospora</taxon>
    </lineage>
</organism>
<dbReference type="Gene3D" id="3.60.21.10">
    <property type="match status" value="1"/>
</dbReference>
<dbReference type="SMART" id="SM00156">
    <property type="entry name" value="PP2Ac"/>
    <property type="match status" value="1"/>
</dbReference>
<dbReference type="PRINTS" id="PR00114">
    <property type="entry name" value="STPHPHTASE"/>
</dbReference>
<dbReference type="VEuPathDB" id="MicrosporidiaDB:A0H76_534"/>
<evidence type="ECO:0000313" key="2">
    <source>
        <dbReference type="EMBL" id="ORD99618.1"/>
    </source>
</evidence>
<dbReference type="Proteomes" id="UP000192501">
    <property type="component" value="Unassembled WGS sequence"/>
</dbReference>
<protein>
    <submittedName>
        <fullName evidence="2">PP2B</fullName>
    </submittedName>
</protein>
<dbReference type="EMBL" id="LTAI01000149">
    <property type="protein sequence ID" value="ORD99618.1"/>
    <property type="molecule type" value="Genomic_DNA"/>
</dbReference>
<proteinExistence type="predicted"/>
<dbReference type="InterPro" id="IPR043360">
    <property type="entry name" value="PP2B"/>
</dbReference>
<dbReference type="InterPro" id="IPR006186">
    <property type="entry name" value="Ser/Thr-sp_prot-phosphatase"/>
</dbReference>
<gene>
    <name evidence="2" type="primary">PP2B</name>
    <name evidence="2" type="ORF">A0H76_534</name>
</gene>